<sequence>ARKSRGQGQAHGELWVVRIRVLQCSQEDADLLIYFLGGSAEKDGIFDQGSWVQAFLHRRPATDLGYNLEKKLIPRFRVMELLKSKGLWTSKCILISLAALPDKKVMEKFVMLYKEKVPELLEILGLAYEKGFNPPLLDSENSM</sequence>
<comment type="caution">
    <text evidence="1">The sequence shown here is derived from an EMBL/GenBank/DDBJ whole genome shotgun (WGS) entry which is preliminary data.</text>
</comment>
<name>A0A426WZK8_ENSVE</name>
<organism evidence="1 2">
    <name type="scientific">Ensete ventricosum</name>
    <name type="common">Abyssinian banana</name>
    <name type="synonym">Musa ensete</name>
    <dbReference type="NCBI Taxonomy" id="4639"/>
    <lineage>
        <taxon>Eukaryota</taxon>
        <taxon>Viridiplantae</taxon>
        <taxon>Streptophyta</taxon>
        <taxon>Embryophyta</taxon>
        <taxon>Tracheophyta</taxon>
        <taxon>Spermatophyta</taxon>
        <taxon>Magnoliopsida</taxon>
        <taxon>Liliopsida</taxon>
        <taxon>Zingiberales</taxon>
        <taxon>Musaceae</taxon>
        <taxon>Ensete</taxon>
    </lineage>
</organism>
<protein>
    <submittedName>
        <fullName evidence="1">Uncharacterized protein</fullName>
    </submittedName>
</protein>
<dbReference type="AlphaFoldDB" id="A0A426WZK8"/>
<gene>
    <name evidence="1" type="ORF">B296_00054455</name>
</gene>
<reference evidence="1 2" key="1">
    <citation type="journal article" date="2014" name="Agronomy (Basel)">
        <title>A Draft Genome Sequence for Ensete ventricosum, the Drought-Tolerant Tree Against Hunger.</title>
        <authorList>
            <person name="Harrison J."/>
            <person name="Moore K.A."/>
            <person name="Paszkiewicz K."/>
            <person name="Jones T."/>
            <person name="Grant M."/>
            <person name="Ambacheew D."/>
            <person name="Muzemil S."/>
            <person name="Studholme D.J."/>
        </authorList>
    </citation>
    <scope>NUCLEOTIDE SEQUENCE [LARGE SCALE GENOMIC DNA]</scope>
</reference>
<dbReference type="Proteomes" id="UP000287651">
    <property type="component" value="Unassembled WGS sequence"/>
</dbReference>
<accession>A0A426WZK8</accession>
<proteinExistence type="predicted"/>
<evidence type="ECO:0000313" key="1">
    <source>
        <dbReference type="EMBL" id="RRT32658.1"/>
    </source>
</evidence>
<evidence type="ECO:0000313" key="2">
    <source>
        <dbReference type="Proteomes" id="UP000287651"/>
    </source>
</evidence>
<feature type="non-terminal residue" evidence="1">
    <location>
        <position position="1"/>
    </location>
</feature>
<dbReference type="EMBL" id="AMZH03031075">
    <property type="protein sequence ID" value="RRT32658.1"/>
    <property type="molecule type" value="Genomic_DNA"/>
</dbReference>